<dbReference type="Proteomes" id="UP000750522">
    <property type="component" value="Unassembled WGS sequence"/>
</dbReference>
<evidence type="ECO:0000256" key="1">
    <source>
        <dbReference type="ARBA" id="ARBA00007355"/>
    </source>
</evidence>
<dbReference type="GO" id="GO:0005743">
    <property type="term" value="C:mitochondrial inner membrane"/>
    <property type="evidence" value="ECO:0007669"/>
    <property type="project" value="UniProtKB-SubCell"/>
</dbReference>
<keyword evidence="2" id="KW-0496">Mitochondrion</keyword>
<evidence type="ECO:0000313" key="3">
    <source>
        <dbReference type="EMBL" id="CDO52037.1"/>
    </source>
</evidence>
<dbReference type="EMBL" id="QQZK01000150">
    <property type="protein sequence ID" value="KAF5095344.1"/>
    <property type="molecule type" value="Genomic_DNA"/>
</dbReference>
<dbReference type="InterPro" id="IPR007763">
    <property type="entry name" value="NDUFA12"/>
</dbReference>
<keyword evidence="5" id="KW-1185">Reference proteome</keyword>
<proteinExistence type="inferred from homology"/>
<dbReference type="GO" id="GO:0045271">
    <property type="term" value="C:respiratory chain complex I"/>
    <property type="evidence" value="ECO:0007669"/>
    <property type="project" value="InterPro"/>
</dbReference>
<comment type="similarity">
    <text evidence="1 2">Belongs to the complex I NDUFA12 subunit family.</text>
</comment>
<evidence type="ECO:0000313" key="5">
    <source>
        <dbReference type="Proteomes" id="UP000242525"/>
    </source>
</evidence>
<comment type="subcellular location">
    <subcellularLocation>
        <location evidence="2">Mitochondrion inner membrane</location>
        <topology evidence="2">Peripheral membrane protein</topology>
        <orientation evidence="2">Matrix side</orientation>
    </subcellularLocation>
</comment>
<name>A0A0J9X4I0_GEOCN</name>
<reference evidence="3 5" key="1">
    <citation type="submission" date="2014-03" db="EMBL/GenBank/DDBJ databases">
        <authorList>
            <person name="Casaregola S."/>
        </authorList>
    </citation>
    <scope>NUCLEOTIDE SEQUENCE [LARGE SCALE GENOMIC DNA]</scope>
    <source>
        <strain evidence="3 5">CLIB 918</strain>
    </source>
</reference>
<gene>
    <name evidence="3" type="ORF">BN980_GECA02s04916g</name>
    <name evidence="4" type="ORF">DV451_004698</name>
</gene>
<reference evidence="4" key="2">
    <citation type="journal article" date="2020" name="Front. Microbiol.">
        <title>Phenotypic and Genetic Characterization of the Cheese Ripening Yeast Geotrichum candidum.</title>
        <authorList>
            <person name="Perkins V."/>
            <person name="Vignola S."/>
            <person name="Lessard M.H."/>
            <person name="Plante P.L."/>
            <person name="Corbeil J."/>
            <person name="Dugat-Bony E."/>
            <person name="Frenette M."/>
            <person name="Labrie S."/>
        </authorList>
    </citation>
    <scope>NUCLEOTIDE SEQUENCE</scope>
    <source>
        <strain evidence="4">LMA-70</strain>
    </source>
</reference>
<comment type="function">
    <text evidence="2">Accessory subunit of the mitochondrial membrane respiratory chain NADH dehydrogenase (Complex I), that is believed not to be involved in catalysis. Complex I functions in the transfer of electrons from NADH to the respiratory chain. The immediate electron acceptor for the enzyme is believed to be ubiquinone.</text>
</comment>
<dbReference type="Proteomes" id="UP000242525">
    <property type="component" value="Unassembled WGS sequence"/>
</dbReference>
<dbReference type="Pfam" id="PF05071">
    <property type="entry name" value="NDUFA12"/>
    <property type="match status" value="1"/>
</dbReference>
<sequence>MSSSLIRTIRNIINIGPKRYWNQMNTIGDAKAGKLIGEDSYGNKYYENDYEDEIHLRTRWVEYKDGREFNMSQVEPAWHFWLGYGVDLPPNQTPKEYTSVRAYPIPKHTPAFTGTPGAYIPYNTVKPKISSWNATVAPRN</sequence>
<keyword evidence="2" id="KW-0813">Transport</keyword>
<comment type="caution">
    <text evidence="3">The sequence shown here is derived from an EMBL/GenBank/DDBJ whole genome shotgun (WGS) entry which is preliminary data.</text>
</comment>
<keyword evidence="2" id="KW-0679">Respiratory chain</keyword>
<dbReference type="PANTHER" id="PTHR12910">
    <property type="entry name" value="NADH-UBIQUINONE OXIDOREDUCTASE SUBUNIT B17.2"/>
    <property type="match status" value="1"/>
</dbReference>
<accession>A0A0J9X4I0</accession>
<dbReference type="EMBL" id="CCBN010000002">
    <property type="protein sequence ID" value="CDO52037.1"/>
    <property type="molecule type" value="Genomic_DNA"/>
</dbReference>
<organism evidence="3 5">
    <name type="scientific">Geotrichum candidum</name>
    <name type="common">Oospora lactis</name>
    <name type="synonym">Dipodascus geotrichum</name>
    <dbReference type="NCBI Taxonomy" id="1173061"/>
    <lineage>
        <taxon>Eukaryota</taxon>
        <taxon>Fungi</taxon>
        <taxon>Dikarya</taxon>
        <taxon>Ascomycota</taxon>
        <taxon>Saccharomycotina</taxon>
        <taxon>Dipodascomycetes</taxon>
        <taxon>Dipodascales</taxon>
        <taxon>Dipodascaceae</taxon>
        <taxon>Geotrichum</taxon>
    </lineage>
</organism>
<reference evidence="4" key="3">
    <citation type="submission" date="2020-01" db="EMBL/GenBank/DDBJ databases">
        <authorList>
            <person name="Perkins V."/>
            <person name="Lessard M.-H."/>
            <person name="Dugat-Bony E."/>
            <person name="Frenette M."/>
            <person name="Labrie S."/>
        </authorList>
    </citation>
    <scope>NUCLEOTIDE SEQUENCE</scope>
    <source>
        <strain evidence="4">LMA-70</strain>
    </source>
</reference>
<dbReference type="PANTHER" id="PTHR12910:SF2">
    <property type="entry name" value="NADH DEHYDROGENASE [UBIQUINONE] 1 ALPHA SUBCOMPLEX SUBUNIT 12"/>
    <property type="match status" value="1"/>
</dbReference>
<evidence type="ECO:0000313" key="4">
    <source>
        <dbReference type="EMBL" id="KAF5095344.1"/>
    </source>
</evidence>
<keyword evidence="2" id="KW-0999">Mitochondrion inner membrane</keyword>
<keyword evidence="2" id="KW-0249">Electron transport</keyword>
<protein>
    <recommendedName>
        <fullName evidence="2">NADH dehydrogenase [ubiquinone] 1 alpha subcomplex subunit</fullName>
    </recommendedName>
</protein>
<dbReference type="OrthoDB" id="274641at2759"/>
<evidence type="ECO:0000256" key="2">
    <source>
        <dbReference type="RuleBase" id="RU363103"/>
    </source>
</evidence>
<dbReference type="GO" id="GO:0006979">
    <property type="term" value="P:response to oxidative stress"/>
    <property type="evidence" value="ECO:0007669"/>
    <property type="project" value="TreeGrafter"/>
</dbReference>
<keyword evidence="2" id="KW-0472">Membrane</keyword>
<dbReference type="AlphaFoldDB" id="A0A0J9X4I0"/>
<dbReference type="STRING" id="1173061.A0A0J9X4I0"/>